<proteinExistence type="predicted"/>
<dbReference type="AlphaFoldDB" id="D0W7H6"/>
<reference evidence="1 2" key="1">
    <citation type="submission" date="2009-10" db="EMBL/GenBank/DDBJ databases">
        <authorList>
            <person name="Weinstock G."/>
            <person name="Sodergren E."/>
            <person name="Clifton S."/>
            <person name="Fulton L."/>
            <person name="Fulton B."/>
            <person name="Courtney L."/>
            <person name="Fronick C."/>
            <person name="Harrison M."/>
            <person name="Strong C."/>
            <person name="Farmer C."/>
            <person name="Delahaunty K."/>
            <person name="Markovic C."/>
            <person name="Hall O."/>
            <person name="Minx P."/>
            <person name="Tomlinson C."/>
            <person name="Mitreva M."/>
            <person name="Nelson J."/>
            <person name="Hou S."/>
            <person name="Wollam A."/>
            <person name="Pepin K.H."/>
            <person name="Johnson M."/>
            <person name="Bhonagiri V."/>
            <person name="Nash W.E."/>
            <person name="Warren W."/>
            <person name="Chinwalla A."/>
            <person name="Mardis E.R."/>
            <person name="Wilson R.K."/>
        </authorList>
    </citation>
    <scope>NUCLEOTIDE SEQUENCE [LARGE SCALE GENOMIC DNA]</scope>
    <source>
        <strain evidence="1 2">ATCC 23970</strain>
    </source>
</reference>
<dbReference type="Proteomes" id="UP000003843">
    <property type="component" value="Unassembled WGS sequence"/>
</dbReference>
<name>D0W7H6_NEILA</name>
<protein>
    <submittedName>
        <fullName evidence="1">Uncharacterized protein</fullName>
    </submittedName>
</protein>
<gene>
    <name evidence="1" type="ORF">NEILACOT_03475</name>
</gene>
<accession>D0W7H6</accession>
<evidence type="ECO:0000313" key="2">
    <source>
        <dbReference type="Proteomes" id="UP000003843"/>
    </source>
</evidence>
<comment type="caution">
    <text evidence="1">The sequence shown here is derived from an EMBL/GenBank/DDBJ whole genome shotgun (WGS) entry which is preliminary data.</text>
</comment>
<dbReference type="RefSeq" id="WP_003707668.1">
    <property type="nucleotide sequence ID" value="NZ_KN046803.1"/>
</dbReference>
<organism evidence="1 2">
    <name type="scientific">Neisseria lactamica ATCC 23970</name>
    <dbReference type="NCBI Taxonomy" id="546265"/>
    <lineage>
        <taxon>Bacteria</taxon>
        <taxon>Pseudomonadati</taxon>
        <taxon>Pseudomonadota</taxon>
        <taxon>Betaproteobacteria</taxon>
        <taxon>Neisseriales</taxon>
        <taxon>Neisseriaceae</taxon>
        <taxon>Neisseria</taxon>
    </lineage>
</organism>
<evidence type="ECO:0000313" key="1">
    <source>
        <dbReference type="EMBL" id="EEZ76560.1"/>
    </source>
</evidence>
<dbReference type="EMBL" id="ACEQ02000004">
    <property type="protein sequence ID" value="EEZ76560.1"/>
    <property type="molecule type" value="Genomic_DNA"/>
</dbReference>
<sequence length="74" mass="8952">MPSEALSCFRRHFADWRRSRHTRQHRSDIPPLKYPSIFRIIKITVSLFDKYSSRTARFTRLKKCRLKRIQTAST</sequence>